<keyword evidence="1" id="KW-0472">Membrane</keyword>
<feature type="non-terminal residue" evidence="2">
    <location>
        <position position="123"/>
    </location>
</feature>
<dbReference type="AlphaFoldDB" id="A0A699Z5B3"/>
<sequence>MQAQDGGFLDKQLTQSLTAQLVSFNPAAAVFGYWTCVLDWRPDGSILATHSVVALPAVEYARSLAAWVPARMAPDIVLLLLVATYLVMTARDVWFQLRRQRKTWQGVVAIEAEEQGTLATASR</sequence>
<organism evidence="2 3">
    <name type="scientific">Haematococcus lacustris</name>
    <name type="common">Green alga</name>
    <name type="synonym">Haematococcus pluvialis</name>
    <dbReference type="NCBI Taxonomy" id="44745"/>
    <lineage>
        <taxon>Eukaryota</taxon>
        <taxon>Viridiplantae</taxon>
        <taxon>Chlorophyta</taxon>
        <taxon>core chlorophytes</taxon>
        <taxon>Chlorophyceae</taxon>
        <taxon>CS clade</taxon>
        <taxon>Chlamydomonadales</taxon>
        <taxon>Haematococcaceae</taxon>
        <taxon>Haematococcus</taxon>
    </lineage>
</organism>
<gene>
    <name evidence="2" type="ORF">HaLaN_13224</name>
</gene>
<protein>
    <submittedName>
        <fullName evidence="2">PKD_channel domain-containing protein</fullName>
    </submittedName>
</protein>
<evidence type="ECO:0000256" key="1">
    <source>
        <dbReference type="SAM" id="Phobius"/>
    </source>
</evidence>
<evidence type="ECO:0000313" key="3">
    <source>
        <dbReference type="Proteomes" id="UP000485058"/>
    </source>
</evidence>
<comment type="caution">
    <text evidence="2">The sequence shown here is derived from an EMBL/GenBank/DDBJ whole genome shotgun (WGS) entry which is preliminary data.</text>
</comment>
<evidence type="ECO:0000313" key="2">
    <source>
        <dbReference type="EMBL" id="GFH16740.1"/>
    </source>
</evidence>
<dbReference type="Proteomes" id="UP000485058">
    <property type="component" value="Unassembled WGS sequence"/>
</dbReference>
<name>A0A699Z5B3_HAELA</name>
<feature type="non-terminal residue" evidence="2">
    <location>
        <position position="1"/>
    </location>
</feature>
<keyword evidence="1" id="KW-0812">Transmembrane</keyword>
<accession>A0A699Z5B3</accession>
<keyword evidence="1" id="KW-1133">Transmembrane helix</keyword>
<reference evidence="2 3" key="1">
    <citation type="submission" date="2020-02" db="EMBL/GenBank/DDBJ databases">
        <title>Draft genome sequence of Haematococcus lacustris strain NIES-144.</title>
        <authorList>
            <person name="Morimoto D."/>
            <person name="Nakagawa S."/>
            <person name="Yoshida T."/>
            <person name="Sawayama S."/>
        </authorList>
    </citation>
    <scope>NUCLEOTIDE SEQUENCE [LARGE SCALE GENOMIC DNA]</scope>
    <source>
        <strain evidence="2 3">NIES-144</strain>
    </source>
</reference>
<proteinExistence type="predicted"/>
<keyword evidence="3" id="KW-1185">Reference proteome</keyword>
<dbReference type="EMBL" id="BLLF01001045">
    <property type="protein sequence ID" value="GFH16740.1"/>
    <property type="molecule type" value="Genomic_DNA"/>
</dbReference>
<feature type="transmembrane region" description="Helical" evidence="1">
    <location>
        <begin position="76"/>
        <end position="94"/>
    </location>
</feature>